<keyword evidence="1" id="KW-0479">Metal-binding</keyword>
<evidence type="ECO:0000259" key="6">
    <source>
        <dbReference type="PROSITE" id="PS50950"/>
    </source>
</evidence>
<dbReference type="AlphaFoldDB" id="A0AAN7V0L9"/>
<feature type="domain" description="THAP-type" evidence="6">
    <location>
        <begin position="1"/>
        <end position="82"/>
    </location>
</feature>
<dbReference type="PANTHER" id="PTHR46600:SF11">
    <property type="entry name" value="THAP DOMAIN-CONTAINING PROTEIN 10"/>
    <property type="match status" value="1"/>
</dbReference>
<evidence type="ECO:0000313" key="8">
    <source>
        <dbReference type="Proteomes" id="UP001329430"/>
    </source>
</evidence>
<keyword evidence="4 5" id="KW-0238">DNA-binding</keyword>
<dbReference type="EMBL" id="JAVRBK010000009">
    <property type="protein sequence ID" value="KAK5639207.1"/>
    <property type="molecule type" value="Genomic_DNA"/>
</dbReference>
<dbReference type="GO" id="GO:0043565">
    <property type="term" value="F:sequence-specific DNA binding"/>
    <property type="evidence" value="ECO:0007669"/>
    <property type="project" value="InterPro"/>
</dbReference>
<evidence type="ECO:0000313" key="7">
    <source>
        <dbReference type="EMBL" id="KAK5639207.1"/>
    </source>
</evidence>
<dbReference type="InterPro" id="IPR038441">
    <property type="entry name" value="THAP_Znf_sf"/>
</dbReference>
<dbReference type="InterPro" id="IPR026516">
    <property type="entry name" value="THAP1/10"/>
</dbReference>
<keyword evidence="3" id="KW-0862">Zinc</keyword>
<proteinExistence type="predicted"/>
<evidence type="ECO:0000256" key="1">
    <source>
        <dbReference type="ARBA" id="ARBA00022723"/>
    </source>
</evidence>
<dbReference type="PANTHER" id="PTHR46600">
    <property type="entry name" value="THAP DOMAIN-CONTAINING"/>
    <property type="match status" value="1"/>
</dbReference>
<dbReference type="PROSITE" id="PS50950">
    <property type="entry name" value="ZF_THAP"/>
    <property type="match status" value="1"/>
</dbReference>
<organism evidence="7 8">
    <name type="scientific">Pyrocoelia pectoralis</name>
    <dbReference type="NCBI Taxonomy" id="417401"/>
    <lineage>
        <taxon>Eukaryota</taxon>
        <taxon>Metazoa</taxon>
        <taxon>Ecdysozoa</taxon>
        <taxon>Arthropoda</taxon>
        <taxon>Hexapoda</taxon>
        <taxon>Insecta</taxon>
        <taxon>Pterygota</taxon>
        <taxon>Neoptera</taxon>
        <taxon>Endopterygota</taxon>
        <taxon>Coleoptera</taxon>
        <taxon>Polyphaga</taxon>
        <taxon>Elateriformia</taxon>
        <taxon>Elateroidea</taxon>
        <taxon>Lampyridae</taxon>
        <taxon>Lampyrinae</taxon>
        <taxon>Pyrocoelia</taxon>
    </lineage>
</organism>
<evidence type="ECO:0000256" key="5">
    <source>
        <dbReference type="PROSITE-ProRule" id="PRU00309"/>
    </source>
</evidence>
<keyword evidence="8" id="KW-1185">Reference proteome</keyword>
<gene>
    <name evidence="7" type="ORF">RI129_011699</name>
</gene>
<reference evidence="7 8" key="1">
    <citation type="journal article" date="2024" name="Insects">
        <title>An Improved Chromosome-Level Genome Assembly of the Firefly Pyrocoelia pectoralis.</title>
        <authorList>
            <person name="Fu X."/>
            <person name="Meyer-Rochow V.B."/>
            <person name="Ballantyne L."/>
            <person name="Zhu X."/>
        </authorList>
    </citation>
    <scope>NUCLEOTIDE SEQUENCE [LARGE SCALE GENOMIC DNA]</scope>
    <source>
        <strain evidence="7">XCY_ONT2</strain>
    </source>
</reference>
<dbReference type="Proteomes" id="UP001329430">
    <property type="component" value="Chromosome 9"/>
</dbReference>
<evidence type="ECO:0000256" key="2">
    <source>
        <dbReference type="ARBA" id="ARBA00022771"/>
    </source>
</evidence>
<accession>A0AAN7V0L9</accession>
<dbReference type="InterPro" id="IPR006612">
    <property type="entry name" value="THAP_Znf"/>
</dbReference>
<protein>
    <recommendedName>
        <fullName evidence="6">THAP-type domain-containing protein</fullName>
    </recommendedName>
</protein>
<keyword evidence="2 5" id="KW-0863">Zinc-finger</keyword>
<name>A0AAN7V0L9_9COLE</name>
<comment type="caution">
    <text evidence="7">The sequence shown here is derived from an EMBL/GenBank/DDBJ whole genome shotgun (WGS) entry which is preliminary data.</text>
</comment>
<evidence type="ECO:0000256" key="4">
    <source>
        <dbReference type="ARBA" id="ARBA00023125"/>
    </source>
</evidence>
<dbReference type="Gene3D" id="6.20.210.20">
    <property type="entry name" value="THAP domain"/>
    <property type="match status" value="1"/>
</dbReference>
<dbReference type="SMART" id="SM00692">
    <property type="entry name" value="DM3"/>
    <property type="match status" value="1"/>
</dbReference>
<dbReference type="SMART" id="SM00980">
    <property type="entry name" value="THAP"/>
    <property type="match status" value="1"/>
</dbReference>
<evidence type="ECO:0000256" key="3">
    <source>
        <dbReference type="ARBA" id="ARBA00022833"/>
    </source>
</evidence>
<dbReference type="Pfam" id="PF05485">
    <property type="entry name" value="THAP"/>
    <property type="match status" value="1"/>
</dbReference>
<dbReference type="GO" id="GO:0008270">
    <property type="term" value="F:zinc ion binding"/>
    <property type="evidence" value="ECO:0007669"/>
    <property type="project" value="UniProtKB-KW"/>
</dbReference>
<sequence>MRCAVAGCHTDYQSKNYTSDLMFFRFPKDDENLSRTWVNACKLDDKINVKNGRICSKHFDKDCYERNVKFELLGYSARNQEEEHRCASQRPKETCMQIALSRTIENMGNPFCENISDFLVLDSRNVADAAVVDTVQKLEKLGRDHLCHNSKIRAYTKNLIKLYYWTYNYLQLIPSHIFYKVNKTRATGTKRKNDFFRYLVIQAFFFKKRKAH</sequence>
<dbReference type="SUPFAM" id="SSF57716">
    <property type="entry name" value="Glucocorticoid receptor-like (DNA-binding domain)"/>
    <property type="match status" value="1"/>
</dbReference>